<dbReference type="EMBL" id="JAACVF010000064">
    <property type="protein sequence ID" value="NCN64955.1"/>
    <property type="molecule type" value="Genomic_DNA"/>
</dbReference>
<dbReference type="Proteomes" id="UP000738826">
    <property type="component" value="Unassembled WGS sequence"/>
</dbReference>
<evidence type="ECO:0000313" key="2">
    <source>
        <dbReference type="EMBL" id="NCS91982.1"/>
    </source>
</evidence>
<gene>
    <name evidence="2" type="ORF">GW779_06270</name>
    <name evidence="1" type="ORF">GW910_02610</name>
</gene>
<organism evidence="1 3">
    <name type="scientific">Candidatus Altarchaeum hamiconexum</name>
    <dbReference type="NCBI Taxonomy" id="1803513"/>
    <lineage>
        <taxon>Archaea</taxon>
        <taxon>Candidatus Altarchaeota</taxon>
        <taxon>Candidatus Altiarchaeia</taxon>
        <taxon>Candidatus Altarchaeales</taxon>
        <taxon>Candidatus Altarchaeaceae</taxon>
        <taxon>Candidatus Altarchaeum</taxon>
    </lineage>
</organism>
<proteinExistence type="predicted"/>
<name>A0A8J7YVZ6_9ARCH</name>
<sequence length="88" mass="10302">MPHLLEYLTPIIISQKDIYTKEYLHKLGLNDRQIKSVVYVKEKGKITNIEYQKVCNTSERTASRDLSYIVSRGIFEQISITGRRQDIL</sequence>
<evidence type="ECO:0000313" key="3">
    <source>
        <dbReference type="Proteomes" id="UP000768163"/>
    </source>
</evidence>
<evidence type="ECO:0008006" key="4">
    <source>
        <dbReference type="Google" id="ProtNLM"/>
    </source>
</evidence>
<dbReference type="AlphaFoldDB" id="A0A8J7YVZ6"/>
<reference evidence="1" key="1">
    <citation type="submission" date="2019-11" db="EMBL/GenBank/DDBJ databases">
        <title>Lipid analysis of CO2-rich subsurface aquifers suggests an autotrophy-based deep biosphere with lysolipids enriched in CPR bacteria.</title>
        <authorList>
            <person name="Probst A.J."/>
            <person name="Elling F.J."/>
            <person name="Castelle C.J."/>
            <person name="Zhu Q."/>
            <person name="Elvert M."/>
            <person name="Birarda G."/>
            <person name="Holman H.-Y."/>
            <person name="Lane K.R."/>
            <person name="Ladd B."/>
            <person name="Ryan M.C."/>
            <person name="Woyke T."/>
            <person name="Hinrichs K.-U."/>
            <person name="Banfield J.F."/>
        </authorList>
    </citation>
    <scope>NUCLEOTIDE SEQUENCE</scope>
    <source>
        <strain evidence="1">CG_2015-01_33_1645</strain>
        <strain evidence="2">CG_2015-04_33_537</strain>
    </source>
</reference>
<accession>A0A8J7YVZ6</accession>
<dbReference type="EMBL" id="JAACQH010000142">
    <property type="protein sequence ID" value="NCS91982.1"/>
    <property type="molecule type" value="Genomic_DNA"/>
</dbReference>
<dbReference type="Proteomes" id="UP000768163">
    <property type="component" value="Unassembled WGS sequence"/>
</dbReference>
<evidence type="ECO:0000313" key="1">
    <source>
        <dbReference type="EMBL" id="NCN64955.1"/>
    </source>
</evidence>
<protein>
    <recommendedName>
        <fullName evidence="4">HTH deoR-type domain-containing protein</fullName>
    </recommendedName>
</protein>
<comment type="caution">
    <text evidence="1">The sequence shown here is derived from an EMBL/GenBank/DDBJ whole genome shotgun (WGS) entry which is preliminary data.</text>
</comment>